<feature type="compositionally biased region" description="Basic and acidic residues" evidence="9">
    <location>
        <begin position="368"/>
        <end position="392"/>
    </location>
</feature>
<dbReference type="AlphaFoldDB" id="A0A177AJ15"/>
<evidence type="ECO:0000313" key="11">
    <source>
        <dbReference type="EMBL" id="OAF61770.1"/>
    </source>
</evidence>
<dbReference type="PANTHER" id="PTHR13182">
    <property type="entry name" value="ZINC FINGER PROTEIN 622"/>
    <property type="match status" value="1"/>
</dbReference>
<evidence type="ECO:0000256" key="2">
    <source>
        <dbReference type="ARBA" id="ARBA00022490"/>
    </source>
</evidence>
<dbReference type="PROSITE" id="PS00028">
    <property type="entry name" value="ZINC_FINGER_C2H2_1"/>
    <property type="match status" value="2"/>
</dbReference>
<feature type="region of interest" description="Disordered" evidence="9">
    <location>
        <begin position="368"/>
        <end position="397"/>
    </location>
</feature>
<feature type="region of interest" description="Disordered" evidence="9">
    <location>
        <begin position="1"/>
        <end position="23"/>
    </location>
</feature>
<dbReference type="GO" id="GO:0005737">
    <property type="term" value="C:cytoplasm"/>
    <property type="evidence" value="ECO:0007669"/>
    <property type="project" value="UniProtKB-SubCell"/>
</dbReference>
<keyword evidence="5" id="KW-0677">Repeat</keyword>
<protein>
    <recommendedName>
        <fullName evidence="10">C2H2-type domain-containing protein</fullName>
    </recommendedName>
</protein>
<feature type="compositionally biased region" description="Basic and acidic residues" evidence="9">
    <location>
        <begin position="459"/>
        <end position="471"/>
    </location>
</feature>
<dbReference type="SMART" id="SM00355">
    <property type="entry name" value="ZnF_C2H2"/>
    <property type="match status" value="4"/>
</dbReference>
<comment type="subcellular location">
    <subcellularLocation>
        <location evidence="1">Cytoplasm</location>
    </subcellularLocation>
</comment>
<dbReference type="InterPro" id="IPR040025">
    <property type="entry name" value="Znf622/Rei1/Reh1"/>
</dbReference>
<feature type="domain" description="C2H2-type" evidence="10">
    <location>
        <begin position="27"/>
        <end position="49"/>
    </location>
</feature>
<dbReference type="GeneID" id="36284622"/>
<evidence type="ECO:0000256" key="9">
    <source>
        <dbReference type="SAM" id="MobiDB-lite"/>
    </source>
</evidence>
<name>A0A177AJ15_9PEZI</name>
<feature type="compositionally biased region" description="Polar residues" evidence="9">
    <location>
        <begin position="513"/>
        <end position="523"/>
    </location>
</feature>
<dbReference type="SUPFAM" id="SSF57667">
    <property type="entry name" value="beta-beta-alpha zinc fingers"/>
    <property type="match status" value="3"/>
</dbReference>
<feature type="region of interest" description="Disordered" evidence="9">
    <location>
        <begin position="508"/>
        <end position="532"/>
    </location>
</feature>
<keyword evidence="3" id="KW-0690">Ribosome biogenesis</keyword>
<evidence type="ECO:0000256" key="5">
    <source>
        <dbReference type="ARBA" id="ARBA00022737"/>
    </source>
</evidence>
<dbReference type="GO" id="GO:0003676">
    <property type="term" value="F:nucleic acid binding"/>
    <property type="evidence" value="ECO:0007669"/>
    <property type="project" value="InterPro"/>
</dbReference>
<dbReference type="VEuPathDB" id="FungiDB:GMDG_01976"/>
<evidence type="ECO:0000256" key="4">
    <source>
        <dbReference type="ARBA" id="ARBA00022723"/>
    </source>
</evidence>
<proteinExistence type="inferred from homology"/>
<feature type="region of interest" description="Disordered" evidence="9">
    <location>
        <begin position="448"/>
        <end position="491"/>
    </location>
</feature>
<feature type="region of interest" description="Disordered" evidence="9">
    <location>
        <begin position="297"/>
        <end position="355"/>
    </location>
</feature>
<dbReference type="InterPro" id="IPR041661">
    <property type="entry name" value="ZN622/Rei1/Reh1_Znf-C2H2"/>
</dbReference>
<comment type="similarity">
    <text evidence="8">Belongs to the REI1 family.</text>
</comment>
<feature type="compositionally biased region" description="Acidic residues" evidence="9">
    <location>
        <begin position="332"/>
        <end position="343"/>
    </location>
</feature>
<dbReference type="Proteomes" id="UP000077154">
    <property type="component" value="Unassembled WGS sequence"/>
</dbReference>
<dbReference type="Pfam" id="PF12756">
    <property type="entry name" value="zf-C2H2_2"/>
    <property type="match status" value="1"/>
</dbReference>
<dbReference type="GO" id="GO:0030687">
    <property type="term" value="C:preribosome, large subunit precursor"/>
    <property type="evidence" value="ECO:0007669"/>
    <property type="project" value="TreeGrafter"/>
</dbReference>
<keyword evidence="4" id="KW-0479">Metal-binding</keyword>
<dbReference type="PANTHER" id="PTHR13182:SF8">
    <property type="entry name" value="CYTOPLASMIC 60S SUBUNIT BIOGENESIS FACTOR ZNF622"/>
    <property type="match status" value="1"/>
</dbReference>
<feature type="domain" description="C2H2-type" evidence="10">
    <location>
        <begin position="92"/>
        <end position="114"/>
    </location>
</feature>
<evidence type="ECO:0000256" key="7">
    <source>
        <dbReference type="ARBA" id="ARBA00022833"/>
    </source>
</evidence>
<feature type="compositionally biased region" description="Low complexity" evidence="9">
    <location>
        <begin position="128"/>
        <end position="148"/>
    </location>
</feature>
<dbReference type="EMBL" id="KV441388">
    <property type="protein sequence ID" value="OAF61770.1"/>
    <property type="molecule type" value="Genomic_DNA"/>
</dbReference>
<dbReference type="InterPro" id="IPR013087">
    <property type="entry name" value="Znf_C2H2_type"/>
</dbReference>
<keyword evidence="2" id="KW-0963">Cytoplasm</keyword>
<dbReference type="OrthoDB" id="19329at2759"/>
<feature type="compositionally biased region" description="Acidic residues" evidence="9">
    <location>
        <begin position="297"/>
        <end position="309"/>
    </location>
</feature>
<reference evidence="11" key="1">
    <citation type="submission" date="2016-03" db="EMBL/GenBank/DDBJ databases">
        <title>Updated assembly of Pseudogymnoascus destructans, the fungus causing white-nose syndrome of bats.</title>
        <authorList>
            <person name="Palmer J.M."/>
            <person name="Drees K.P."/>
            <person name="Foster J.T."/>
            <person name="Lindner D.L."/>
        </authorList>
    </citation>
    <scope>NUCLEOTIDE SEQUENCE [LARGE SCALE GENOMIC DNA]</scope>
    <source>
        <strain evidence="11">20631-21</strain>
    </source>
</reference>
<evidence type="ECO:0000259" key="10">
    <source>
        <dbReference type="PROSITE" id="PS00028"/>
    </source>
</evidence>
<sequence>MATMAASRPSAPGLGASEPPSSHPYTCNTCQVAFRNSELQRGHMRSDWHRYNLKRRVTSLPPISSDVFAEKVVAAQASSTAAASKAAYEKTCAACEKTYFSENSLYNHVGSQKHLKQVAMLRKSKNGATADDASSVVSSQVTATAETETSSEEESEEDEDEEEVAEVTKDLKETSLNGETGEKSEDAGPKKIEVPLMRCLFCNYDSPTVLLNVNHMEKIHNMFIPERNYLVDLDGLIASLFEKINILQECLTCSRYKPNVFGLQTHMRDKGHCTIPFGTEDEQLEIGEFYDFRSTYSDEEDDEDEFADEATDRKAGGGVKLGARRTAKNADGDEEMEDPEGWETDSSTSSLDSDDLTAVPLASHEHRYEKLDRHPHHSSEDPRPHKNTDGFHSHAHKHRHAAYYSDYELHLPSGRAVGHRSLARYYKQNLHNHPSPAERQEQYLIEAARGSDDEEEVDERVARRSDRERGRALNTRANGGRGMMGVSETKKKEVAVLEKRARKQEFYDRQKFNWGNNKQSNSQKHFRDPLLQ</sequence>
<evidence type="ECO:0000256" key="8">
    <source>
        <dbReference type="ARBA" id="ARBA00034126"/>
    </source>
</evidence>
<dbReference type="RefSeq" id="XP_024327044.1">
    <property type="nucleotide sequence ID" value="XM_024465208.1"/>
</dbReference>
<dbReference type="GO" id="GO:0008270">
    <property type="term" value="F:zinc ion binding"/>
    <property type="evidence" value="ECO:0007669"/>
    <property type="project" value="UniProtKB-KW"/>
</dbReference>
<evidence type="ECO:0000256" key="3">
    <source>
        <dbReference type="ARBA" id="ARBA00022517"/>
    </source>
</evidence>
<dbReference type="GO" id="GO:0042273">
    <property type="term" value="P:ribosomal large subunit biogenesis"/>
    <property type="evidence" value="ECO:0007669"/>
    <property type="project" value="TreeGrafter"/>
</dbReference>
<dbReference type="eggNOG" id="KOG2785">
    <property type="taxonomic scope" value="Eukaryota"/>
</dbReference>
<organism evidence="11">
    <name type="scientific">Pseudogymnoascus destructans</name>
    <dbReference type="NCBI Taxonomy" id="655981"/>
    <lineage>
        <taxon>Eukaryota</taxon>
        <taxon>Fungi</taxon>
        <taxon>Dikarya</taxon>
        <taxon>Ascomycota</taxon>
        <taxon>Pezizomycotina</taxon>
        <taxon>Leotiomycetes</taxon>
        <taxon>Thelebolales</taxon>
        <taxon>Thelebolaceae</taxon>
        <taxon>Pseudogymnoascus</taxon>
    </lineage>
</organism>
<gene>
    <name evidence="11" type="ORF">VC83_01533</name>
</gene>
<evidence type="ECO:0000256" key="6">
    <source>
        <dbReference type="ARBA" id="ARBA00022771"/>
    </source>
</evidence>
<feature type="compositionally biased region" description="Acidic residues" evidence="9">
    <location>
        <begin position="149"/>
        <end position="165"/>
    </location>
</feature>
<feature type="region of interest" description="Disordered" evidence="9">
    <location>
        <begin position="126"/>
        <end position="188"/>
    </location>
</feature>
<keyword evidence="6" id="KW-0863">Zinc-finger</keyword>
<dbReference type="InterPro" id="IPR003604">
    <property type="entry name" value="Matrin/U1-like-C_Znf_C2H2"/>
</dbReference>
<keyword evidence="7" id="KW-0862">Zinc</keyword>
<dbReference type="InterPro" id="IPR036236">
    <property type="entry name" value="Znf_C2H2_sf"/>
</dbReference>
<evidence type="ECO:0000256" key="1">
    <source>
        <dbReference type="ARBA" id="ARBA00004496"/>
    </source>
</evidence>
<dbReference type="SMART" id="SM00451">
    <property type="entry name" value="ZnF_U1"/>
    <property type="match status" value="2"/>
</dbReference>
<accession>A0A177AJ15</accession>